<dbReference type="WBParaSite" id="nRc.2.0.1.t30239-RA">
    <property type="protein sequence ID" value="nRc.2.0.1.t30239-RA"/>
    <property type="gene ID" value="nRc.2.0.1.g30239"/>
</dbReference>
<accession>A0A915JW34</accession>
<dbReference type="Proteomes" id="UP000887565">
    <property type="component" value="Unplaced"/>
</dbReference>
<evidence type="ECO:0000313" key="3">
    <source>
        <dbReference type="WBParaSite" id="nRc.2.0.1.t30239-RA"/>
    </source>
</evidence>
<dbReference type="AlphaFoldDB" id="A0A915JW34"/>
<organism evidence="2 3">
    <name type="scientific">Romanomermis culicivorax</name>
    <name type="common">Nematode worm</name>
    <dbReference type="NCBI Taxonomy" id="13658"/>
    <lineage>
        <taxon>Eukaryota</taxon>
        <taxon>Metazoa</taxon>
        <taxon>Ecdysozoa</taxon>
        <taxon>Nematoda</taxon>
        <taxon>Enoplea</taxon>
        <taxon>Dorylaimia</taxon>
        <taxon>Mermithida</taxon>
        <taxon>Mermithoidea</taxon>
        <taxon>Mermithidae</taxon>
        <taxon>Romanomermis</taxon>
    </lineage>
</organism>
<feature type="region of interest" description="Disordered" evidence="1">
    <location>
        <begin position="69"/>
        <end position="97"/>
    </location>
</feature>
<reference evidence="3" key="1">
    <citation type="submission" date="2022-11" db="UniProtKB">
        <authorList>
            <consortium name="WormBaseParasite"/>
        </authorList>
    </citation>
    <scope>IDENTIFICATION</scope>
</reference>
<evidence type="ECO:0000256" key="1">
    <source>
        <dbReference type="SAM" id="MobiDB-lite"/>
    </source>
</evidence>
<name>A0A915JW34_ROMCU</name>
<feature type="region of interest" description="Disordered" evidence="1">
    <location>
        <begin position="1"/>
        <end position="23"/>
    </location>
</feature>
<protein>
    <submittedName>
        <fullName evidence="3">Uncharacterized protein</fullName>
    </submittedName>
</protein>
<sequence>MPSISKSRAIRKRLGSIRQPRPHAHDAAYRSLVRCSHCVWLKRQNAQQLTRHEPNCPTYAAHSRQADFRTNSNDIGGQRDWRPHHGGPPQRGTNYARGKRNHFYEGLVKRVFDKQSLQLPICRKIKVADGALVKAHGPVVLTMESMFGEHMIKC</sequence>
<evidence type="ECO:0000313" key="2">
    <source>
        <dbReference type="Proteomes" id="UP000887565"/>
    </source>
</evidence>
<keyword evidence="2" id="KW-1185">Reference proteome</keyword>
<proteinExistence type="predicted"/>